<proteinExistence type="predicted"/>
<reference evidence="1" key="1">
    <citation type="submission" date="2023-04" db="EMBL/GenBank/DDBJ databases">
        <title>A chromosome-level genome assembly of the parasitoid wasp Eretmocerus hayati.</title>
        <authorList>
            <person name="Zhong Y."/>
            <person name="Liu S."/>
            <person name="Liu Y."/>
        </authorList>
    </citation>
    <scope>NUCLEOTIDE SEQUENCE</scope>
    <source>
        <strain evidence="1">ZJU_SS_LIU_2023</strain>
    </source>
</reference>
<protein>
    <submittedName>
        <fullName evidence="1">Uncharacterized protein</fullName>
    </submittedName>
</protein>
<dbReference type="EMBL" id="CM056742">
    <property type="protein sequence ID" value="KAJ8675692.1"/>
    <property type="molecule type" value="Genomic_DNA"/>
</dbReference>
<evidence type="ECO:0000313" key="2">
    <source>
        <dbReference type="Proteomes" id="UP001239111"/>
    </source>
</evidence>
<name>A0ACC2NX42_9HYME</name>
<dbReference type="Proteomes" id="UP001239111">
    <property type="component" value="Chromosome 2"/>
</dbReference>
<accession>A0ACC2NX42</accession>
<comment type="caution">
    <text evidence="1">The sequence shown here is derived from an EMBL/GenBank/DDBJ whole genome shotgun (WGS) entry which is preliminary data.</text>
</comment>
<evidence type="ECO:0000313" key="1">
    <source>
        <dbReference type="EMBL" id="KAJ8675692.1"/>
    </source>
</evidence>
<organism evidence="1 2">
    <name type="scientific">Eretmocerus hayati</name>
    <dbReference type="NCBI Taxonomy" id="131215"/>
    <lineage>
        <taxon>Eukaryota</taxon>
        <taxon>Metazoa</taxon>
        <taxon>Ecdysozoa</taxon>
        <taxon>Arthropoda</taxon>
        <taxon>Hexapoda</taxon>
        <taxon>Insecta</taxon>
        <taxon>Pterygota</taxon>
        <taxon>Neoptera</taxon>
        <taxon>Endopterygota</taxon>
        <taxon>Hymenoptera</taxon>
        <taxon>Apocrita</taxon>
        <taxon>Proctotrupomorpha</taxon>
        <taxon>Chalcidoidea</taxon>
        <taxon>Aphelinidae</taxon>
        <taxon>Aphelininae</taxon>
        <taxon>Eretmocerus</taxon>
    </lineage>
</organism>
<gene>
    <name evidence="1" type="ORF">QAD02_011478</name>
</gene>
<sequence>MESHLSPKFKKWMKKCLSDEFSKAIDNHLNGDRDPYDVAQKIINSSEMTELTHAIRTSFVEQIDASRTTTRQNSALNSAAVARNSVADSRPQTALSFLSDLSGDEWSLKENTDEIGQIVECMGYDKPDHVRLASYEALLENGLSNLSTNNSWPALLRALKDGLIDGSRSVFEESLLIHAKLLSCPQFSDAYMNLLSAFTDLYHSKKLSDTLPTLLSGVNFKIFLHEKLFRVMKLILDHHDEILKGFRTTDKPVEDMIEHFVSLLCSQSIISTNQKKPLSTLHILSVIEPIAGWSKKWMHGLITRRALCNAISKSPSLIQEVVSCVKKGLENPPTGFSVVINDPSDVFISGDSVETFTFLHCLHLLTQLCSYSTGRSLLSETLNEDTFSMPDFMLSLLTSLNILASSEASNSVYESIRVALSEILKEPNVLYDARFYHIALSPLMKSEIRVWPHTIDVLNHMLDTVDGASFLMSEYRVSSGSMDRSPNYPVLIILTYASNILKQTIAVMSIEHVVDLFKFIGNLFHVNDIFYTIEEVVRETFYPNLSYMFSKLDKYYVENEGKTQRLDKVTKEMLLKIVSVPLGLQMLSNEPLVFEELVRGSIVPLRASWSAYDVVGFIANSGFLSHGVQILENLAPHALSTVLVELSKLLEDPQQFHDPWENADVNVFLHVLALFSLNTNSFIAFMVPDDDEEDVIEDNVYLTNLYGVFLNFLDVNSPYHHLGLLSLKAVYWNLDIYVYLINLLDFKERLLELQYDCKLSEEDSGTKYAVDELSALRHTILLGAHYIRPKRNVQLDPGPEQMRLFSSLPPPPDSALPDEQQQQQQQNQQKNDRDEEWREYSDGGSELAVWLSDDGPALRDFGWILQTRNAHKHSPERISNSTLISLLNQMEQAIPTIEWLEPFEWNTEMKTNDDYWLPEENCGIDLVIHYCEINCLLKNQHNEDIKTNLKLFIQLSYGYIKYKKSLKFEGFDWFLATVFLICDGDIEKAKMFISQILRLPSTTYMWPALGTVIDENHEEEASSRLLFAHLLESIVALEFPTIKFTLKNECGLDWWMICDRLLSQCFWGILPWAEILHYFAICIMYSADYILYYCASILNHCDSELLKSITKGQMWPEGMVLEDYRSHAQISFMDRLGKRYGGKVLPPLTQRKFNQAEDTNSTIERSE</sequence>
<keyword evidence="2" id="KW-1185">Reference proteome</keyword>